<dbReference type="STRING" id="1655612.ABS10_00235"/>
<name>A0A0R2UE59_9GAMM</name>
<dbReference type="GO" id="GO:0042840">
    <property type="term" value="P:D-glucuronate catabolic process"/>
    <property type="evidence" value="ECO:0007669"/>
    <property type="project" value="TreeGrafter"/>
</dbReference>
<dbReference type="PANTHER" id="PTHR30068:SF3">
    <property type="entry name" value="PHOSPHOLIPID_GLYCEROL ACYLTRANSFERASE DOMAIN-CONTAINING PROTEIN"/>
    <property type="match status" value="1"/>
</dbReference>
<dbReference type="GO" id="GO:0016746">
    <property type="term" value="F:acyltransferase activity"/>
    <property type="evidence" value="ECO:0007669"/>
    <property type="project" value="InterPro"/>
</dbReference>
<proteinExistence type="predicted"/>
<comment type="caution">
    <text evidence="2">The sequence shown here is derived from an EMBL/GenBank/DDBJ whole genome shotgun (WGS) entry which is preliminary data.</text>
</comment>
<evidence type="ECO:0000313" key="2">
    <source>
        <dbReference type="EMBL" id="KRO95325.1"/>
    </source>
</evidence>
<dbReference type="Proteomes" id="UP000051027">
    <property type="component" value="Unassembled WGS sequence"/>
</dbReference>
<dbReference type="GO" id="GO:0019698">
    <property type="term" value="P:D-galacturonate catabolic process"/>
    <property type="evidence" value="ECO:0007669"/>
    <property type="project" value="TreeGrafter"/>
</dbReference>
<dbReference type="EMBL" id="LICS01000037">
    <property type="protein sequence ID" value="KRO95325.1"/>
    <property type="molecule type" value="Genomic_DNA"/>
</dbReference>
<gene>
    <name evidence="2" type="ORF">ABS10_00235</name>
</gene>
<dbReference type="AlphaFoldDB" id="A0A0R2UE59"/>
<sequence>MRSIDDYQDIFKDLMDHVIETSTSKLTIEGDDQLDINSSYLFISNHRDIALDAAFLNLLLSRKGHTTFNIAVGNNLMQETWASDLMRLNKSFIIQRSGSSKKEIYLGLSLASEFIKETIFDKGESIWIAQKQGRAKDGIDQTDPALLKMIHLAERKSQSIAEYFTSLKVVPVSISYELDPNDRLKAFELAAVDSNTPYVKEKNEDLKSIANGVQGFKGHVHITISDPLVPSPDLTYEDLATLITNKIVSTYYLHSTNYAAYEMLNPGSNIAKGHFDLSHTQELAKRLEGLEGAVGSKLLEQYANPVIQQISLI</sequence>
<feature type="domain" description="Phospholipid/glycerol acyltransferase" evidence="1">
    <location>
        <begin position="26"/>
        <end position="128"/>
    </location>
</feature>
<evidence type="ECO:0000313" key="3">
    <source>
        <dbReference type="Proteomes" id="UP000051027"/>
    </source>
</evidence>
<organism evidence="2 3">
    <name type="scientific">SAR86 cluster bacterium BACL1 MAG-120820-bin45</name>
    <dbReference type="NCBI Taxonomy" id="1655612"/>
    <lineage>
        <taxon>Bacteria</taxon>
        <taxon>Pseudomonadati</taxon>
        <taxon>Pseudomonadota</taxon>
        <taxon>Gammaproteobacteria</taxon>
        <taxon>SAR86 cluster</taxon>
    </lineage>
</organism>
<dbReference type="PANTHER" id="PTHR30068">
    <property type="entry name" value="URONATE ISOMERASE"/>
    <property type="match status" value="1"/>
</dbReference>
<dbReference type="Pfam" id="PF01553">
    <property type="entry name" value="Acyltransferase"/>
    <property type="match status" value="1"/>
</dbReference>
<evidence type="ECO:0000259" key="1">
    <source>
        <dbReference type="Pfam" id="PF01553"/>
    </source>
</evidence>
<reference evidence="2 3" key="1">
    <citation type="submission" date="2015-10" db="EMBL/GenBank/DDBJ databases">
        <title>Metagenome-Assembled Genomes uncover a global brackish microbiome.</title>
        <authorList>
            <person name="Hugerth L.W."/>
            <person name="Larsson J."/>
            <person name="Alneberg J."/>
            <person name="Lindh M.V."/>
            <person name="Legrand C."/>
            <person name="Pinhassi J."/>
            <person name="Andersson A.F."/>
        </authorList>
    </citation>
    <scope>NUCLEOTIDE SEQUENCE [LARGE SCALE GENOMIC DNA]</scope>
    <source>
        <strain evidence="2">BACL1 MAG-120820-bin45</strain>
    </source>
</reference>
<dbReference type="SUPFAM" id="SSF69593">
    <property type="entry name" value="Glycerol-3-phosphate (1)-acyltransferase"/>
    <property type="match status" value="1"/>
</dbReference>
<dbReference type="InterPro" id="IPR002123">
    <property type="entry name" value="Plipid/glycerol_acylTrfase"/>
</dbReference>
<protein>
    <recommendedName>
        <fullName evidence="1">Phospholipid/glycerol acyltransferase domain-containing protein</fullName>
    </recommendedName>
</protein>
<accession>A0A0R2UE59</accession>